<proteinExistence type="predicted"/>
<protein>
    <submittedName>
        <fullName evidence="1">Uncharacterized protein</fullName>
    </submittedName>
</protein>
<organism evidence="1 2">
    <name type="scientific">Armillaria tabescens</name>
    <name type="common">Ringless honey mushroom</name>
    <name type="synonym">Agaricus tabescens</name>
    <dbReference type="NCBI Taxonomy" id="1929756"/>
    <lineage>
        <taxon>Eukaryota</taxon>
        <taxon>Fungi</taxon>
        <taxon>Dikarya</taxon>
        <taxon>Basidiomycota</taxon>
        <taxon>Agaricomycotina</taxon>
        <taxon>Agaricomycetes</taxon>
        <taxon>Agaricomycetidae</taxon>
        <taxon>Agaricales</taxon>
        <taxon>Marasmiineae</taxon>
        <taxon>Physalacriaceae</taxon>
        <taxon>Desarmillaria</taxon>
    </lineage>
</organism>
<dbReference type="EMBL" id="JAUEPS010000067">
    <property type="protein sequence ID" value="KAK0441769.1"/>
    <property type="molecule type" value="Genomic_DNA"/>
</dbReference>
<evidence type="ECO:0000313" key="2">
    <source>
        <dbReference type="Proteomes" id="UP001175211"/>
    </source>
</evidence>
<keyword evidence="2" id="KW-1185">Reference proteome</keyword>
<reference evidence="1" key="1">
    <citation type="submission" date="2023-06" db="EMBL/GenBank/DDBJ databases">
        <authorList>
            <consortium name="Lawrence Berkeley National Laboratory"/>
            <person name="Ahrendt S."/>
            <person name="Sahu N."/>
            <person name="Indic B."/>
            <person name="Wong-Bajracharya J."/>
            <person name="Merenyi Z."/>
            <person name="Ke H.-M."/>
            <person name="Monk M."/>
            <person name="Kocsube S."/>
            <person name="Drula E."/>
            <person name="Lipzen A."/>
            <person name="Balint B."/>
            <person name="Henrissat B."/>
            <person name="Andreopoulos B."/>
            <person name="Martin F.M."/>
            <person name="Harder C.B."/>
            <person name="Rigling D."/>
            <person name="Ford K.L."/>
            <person name="Foster G.D."/>
            <person name="Pangilinan J."/>
            <person name="Papanicolaou A."/>
            <person name="Barry K."/>
            <person name="LaButti K."/>
            <person name="Viragh M."/>
            <person name="Koriabine M."/>
            <person name="Yan M."/>
            <person name="Riley R."/>
            <person name="Champramary S."/>
            <person name="Plett K.L."/>
            <person name="Tsai I.J."/>
            <person name="Slot J."/>
            <person name="Sipos G."/>
            <person name="Plett J."/>
            <person name="Nagy L.G."/>
            <person name="Grigoriev I.V."/>
        </authorList>
    </citation>
    <scope>NUCLEOTIDE SEQUENCE</scope>
    <source>
        <strain evidence="1">CCBAS 213</strain>
    </source>
</reference>
<dbReference type="AlphaFoldDB" id="A0AA39MPZ8"/>
<comment type="caution">
    <text evidence="1">The sequence shown here is derived from an EMBL/GenBank/DDBJ whole genome shotgun (WGS) entry which is preliminary data.</text>
</comment>
<name>A0AA39MPZ8_ARMTA</name>
<gene>
    <name evidence="1" type="ORF">EV420DRAFT_1485509</name>
</gene>
<dbReference type="GeneID" id="85353777"/>
<accession>A0AA39MPZ8</accession>
<evidence type="ECO:0000313" key="1">
    <source>
        <dbReference type="EMBL" id="KAK0441769.1"/>
    </source>
</evidence>
<sequence length="116" mass="12656">MANSIFLLQWAFGCCLPHHSIDFEFSGPNNQVLPTIRGKLSLRKQDKQAFTRGDKGRCQIGRYGGPVSNSINNQTGGGGGSMSFGAWPGVVSRVLVKRGVEEREEDLDAEVSKMDL</sequence>
<dbReference type="Proteomes" id="UP001175211">
    <property type="component" value="Unassembled WGS sequence"/>
</dbReference>
<dbReference type="RefSeq" id="XP_060324108.1">
    <property type="nucleotide sequence ID" value="XM_060470229.1"/>
</dbReference>